<comment type="caution">
    <text evidence="2">The sequence shown here is derived from an EMBL/GenBank/DDBJ whole genome shotgun (WGS) entry which is preliminary data.</text>
</comment>
<accession>A0ABW1F2U0</accession>
<organism evidence="2 3">
    <name type="scientific">Kitasatospora aburaviensis</name>
    <dbReference type="NCBI Taxonomy" id="67265"/>
    <lineage>
        <taxon>Bacteria</taxon>
        <taxon>Bacillati</taxon>
        <taxon>Actinomycetota</taxon>
        <taxon>Actinomycetes</taxon>
        <taxon>Kitasatosporales</taxon>
        <taxon>Streptomycetaceae</taxon>
        <taxon>Kitasatospora</taxon>
    </lineage>
</organism>
<proteinExistence type="predicted"/>
<evidence type="ECO:0000256" key="1">
    <source>
        <dbReference type="SAM" id="MobiDB-lite"/>
    </source>
</evidence>
<sequence length="149" mass="16191">MDSTQWTNPIAAPTGPVPGWPASVPPPPPAAAPTAHLVGTRERAEVEAIVVAMEDERGQPDFEQSQFEDAVLDTYRWALGRRPAPVTGRTGPVDDEALDQEDDTADALIYTPGSIPQKYAVGVQHAAMWLRGQTDDQPWPGVYTWSTSR</sequence>
<dbReference type="EMBL" id="JBHSOD010000044">
    <property type="protein sequence ID" value="MFC5888707.1"/>
    <property type="molecule type" value="Genomic_DNA"/>
</dbReference>
<dbReference type="RefSeq" id="WP_345330328.1">
    <property type="nucleotide sequence ID" value="NZ_BAAAVH010000111.1"/>
</dbReference>
<evidence type="ECO:0000313" key="3">
    <source>
        <dbReference type="Proteomes" id="UP001596067"/>
    </source>
</evidence>
<feature type="compositionally biased region" description="Pro residues" evidence="1">
    <location>
        <begin position="15"/>
        <end position="31"/>
    </location>
</feature>
<name>A0ABW1F2U0_9ACTN</name>
<dbReference type="Proteomes" id="UP001596067">
    <property type="component" value="Unassembled WGS sequence"/>
</dbReference>
<reference evidence="3" key="1">
    <citation type="journal article" date="2019" name="Int. J. Syst. Evol. Microbiol.">
        <title>The Global Catalogue of Microorganisms (GCM) 10K type strain sequencing project: providing services to taxonomists for standard genome sequencing and annotation.</title>
        <authorList>
            <consortium name="The Broad Institute Genomics Platform"/>
            <consortium name="The Broad Institute Genome Sequencing Center for Infectious Disease"/>
            <person name="Wu L."/>
            <person name="Ma J."/>
        </authorList>
    </citation>
    <scope>NUCLEOTIDE SEQUENCE [LARGE SCALE GENOMIC DNA]</scope>
    <source>
        <strain evidence="3">CGMCC 4.1469</strain>
    </source>
</reference>
<gene>
    <name evidence="2" type="ORF">ACFP0N_27445</name>
</gene>
<evidence type="ECO:0000313" key="2">
    <source>
        <dbReference type="EMBL" id="MFC5888707.1"/>
    </source>
</evidence>
<keyword evidence="3" id="KW-1185">Reference proteome</keyword>
<protein>
    <submittedName>
        <fullName evidence="2">Uncharacterized protein</fullName>
    </submittedName>
</protein>
<feature type="region of interest" description="Disordered" evidence="1">
    <location>
        <begin position="1"/>
        <end position="38"/>
    </location>
</feature>